<feature type="region of interest" description="Disordered" evidence="2">
    <location>
        <begin position="29"/>
        <end position="55"/>
    </location>
</feature>
<feature type="compositionally biased region" description="Polar residues" evidence="2">
    <location>
        <begin position="29"/>
        <end position="49"/>
    </location>
</feature>
<sequence length="328" mass="34467">MPTTRPRLARILPVLAAAALALTACTNPVSEATTGSTSSGPSFDLTSANAEDRPRLDEVPEAIEALKESGFEPITEGTLTVAISPYTAPLAIAAEDDPDTIIGSEADFAQLIADGLGLELKLVPVSWADWPLGVESGKYDLITSNVTVTEERKDLFDFATYREDVLGFSVKAGNPDIDKIESAPDVAGLKIVVGSGTNQEKVLQAWDAENVANGLDPVEFVYYDDNAAAVLALQSGRVDALLAPNATLAYAAAATGETEVVGTLNGGWPDTARIGATTAKGNGLIEPVQLVLNSAIESGEYQEVIDRWALDAEAIDESELNPQGLPRE</sequence>
<evidence type="ECO:0000313" key="6">
    <source>
        <dbReference type="Proteomes" id="UP001597492"/>
    </source>
</evidence>
<comment type="caution">
    <text evidence="5">The sequence shown here is derived from an EMBL/GenBank/DDBJ whole genome shotgun (WGS) entry which is preliminary data.</text>
</comment>
<evidence type="ECO:0000313" key="5">
    <source>
        <dbReference type="EMBL" id="MFD2758301.1"/>
    </source>
</evidence>
<keyword evidence="6" id="KW-1185">Reference proteome</keyword>
<evidence type="ECO:0000256" key="3">
    <source>
        <dbReference type="SAM" id="SignalP"/>
    </source>
</evidence>
<evidence type="ECO:0000259" key="4">
    <source>
        <dbReference type="SMART" id="SM00062"/>
    </source>
</evidence>
<keyword evidence="1 3" id="KW-0732">Signal</keyword>
<dbReference type="RefSeq" id="WP_019619486.1">
    <property type="nucleotide sequence ID" value="NZ_JBHUNE010000006.1"/>
</dbReference>
<dbReference type="Pfam" id="PF00497">
    <property type="entry name" value="SBP_bac_3"/>
    <property type="match status" value="1"/>
</dbReference>
<dbReference type="CDD" id="cd01004">
    <property type="entry name" value="PBP2_MidA_like"/>
    <property type="match status" value="1"/>
</dbReference>
<dbReference type="PANTHER" id="PTHR35936:SF19">
    <property type="entry name" value="AMINO-ACID-BINDING PROTEIN YXEM-RELATED"/>
    <property type="match status" value="1"/>
</dbReference>
<dbReference type="PANTHER" id="PTHR35936">
    <property type="entry name" value="MEMBRANE-BOUND LYTIC MUREIN TRANSGLYCOSYLASE F"/>
    <property type="match status" value="1"/>
</dbReference>
<dbReference type="Gene3D" id="3.40.190.10">
    <property type="entry name" value="Periplasmic binding protein-like II"/>
    <property type="match status" value="2"/>
</dbReference>
<feature type="chain" id="PRO_5046441004" evidence="3">
    <location>
        <begin position="32"/>
        <end position="328"/>
    </location>
</feature>
<dbReference type="SUPFAM" id="SSF53850">
    <property type="entry name" value="Periplasmic binding protein-like II"/>
    <property type="match status" value="1"/>
</dbReference>
<gene>
    <name evidence="5" type="ORF">ACFSW7_07910</name>
</gene>
<dbReference type="PROSITE" id="PS51257">
    <property type="entry name" value="PROKAR_LIPOPROTEIN"/>
    <property type="match status" value="1"/>
</dbReference>
<evidence type="ECO:0000256" key="2">
    <source>
        <dbReference type="SAM" id="MobiDB-lite"/>
    </source>
</evidence>
<evidence type="ECO:0000256" key="1">
    <source>
        <dbReference type="ARBA" id="ARBA00022729"/>
    </source>
</evidence>
<accession>A0ABW5UYL1</accession>
<feature type="domain" description="Solute-binding protein family 3/N-terminal" evidence="4">
    <location>
        <begin position="78"/>
        <end position="312"/>
    </location>
</feature>
<proteinExistence type="predicted"/>
<organism evidence="5 6">
    <name type="scientific">Gulosibacter faecalis</name>
    <dbReference type="NCBI Taxonomy" id="272240"/>
    <lineage>
        <taxon>Bacteria</taxon>
        <taxon>Bacillati</taxon>
        <taxon>Actinomycetota</taxon>
        <taxon>Actinomycetes</taxon>
        <taxon>Micrococcales</taxon>
        <taxon>Microbacteriaceae</taxon>
        <taxon>Gulosibacter</taxon>
    </lineage>
</organism>
<protein>
    <submittedName>
        <fullName evidence="5">ABC transporter substrate-binding protein</fullName>
    </submittedName>
</protein>
<feature type="signal peptide" evidence="3">
    <location>
        <begin position="1"/>
        <end position="31"/>
    </location>
</feature>
<dbReference type="InterPro" id="IPR001638">
    <property type="entry name" value="Solute-binding_3/MltF_N"/>
</dbReference>
<dbReference type="EMBL" id="JBHUNE010000006">
    <property type="protein sequence ID" value="MFD2758301.1"/>
    <property type="molecule type" value="Genomic_DNA"/>
</dbReference>
<dbReference type="Proteomes" id="UP001597492">
    <property type="component" value="Unassembled WGS sequence"/>
</dbReference>
<name>A0ABW5UYL1_9MICO</name>
<dbReference type="SMART" id="SM00062">
    <property type="entry name" value="PBPb"/>
    <property type="match status" value="1"/>
</dbReference>
<reference evidence="6" key="1">
    <citation type="journal article" date="2019" name="Int. J. Syst. Evol. Microbiol.">
        <title>The Global Catalogue of Microorganisms (GCM) 10K type strain sequencing project: providing services to taxonomists for standard genome sequencing and annotation.</title>
        <authorList>
            <consortium name="The Broad Institute Genomics Platform"/>
            <consortium name="The Broad Institute Genome Sequencing Center for Infectious Disease"/>
            <person name="Wu L."/>
            <person name="Ma J."/>
        </authorList>
    </citation>
    <scope>NUCLEOTIDE SEQUENCE [LARGE SCALE GENOMIC DNA]</scope>
    <source>
        <strain evidence="6">TISTR 1514</strain>
    </source>
</reference>